<comment type="caution">
    <text evidence="2">The sequence shown here is derived from an EMBL/GenBank/DDBJ whole genome shotgun (WGS) entry which is preliminary data.</text>
</comment>
<organism evidence="2 3">
    <name type="scientific">Mauremys mutica</name>
    <name type="common">yellowpond turtle</name>
    <dbReference type="NCBI Taxonomy" id="74926"/>
    <lineage>
        <taxon>Eukaryota</taxon>
        <taxon>Metazoa</taxon>
        <taxon>Chordata</taxon>
        <taxon>Craniata</taxon>
        <taxon>Vertebrata</taxon>
        <taxon>Euteleostomi</taxon>
        <taxon>Archelosauria</taxon>
        <taxon>Testudinata</taxon>
        <taxon>Testudines</taxon>
        <taxon>Cryptodira</taxon>
        <taxon>Durocryptodira</taxon>
        <taxon>Testudinoidea</taxon>
        <taxon>Geoemydidae</taxon>
        <taxon>Geoemydinae</taxon>
        <taxon>Mauremys</taxon>
    </lineage>
</organism>
<evidence type="ECO:0000313" key="2">
    <source>
        <dbReference type="EMBL" id="KAH1174841.1"/>
    </source>
</evidence>
<feature type="chain" id="PRO_5039680234" evidence="1">
    <location>
        <begin position="19"/>
        <end position="104"/>
    </location>
</feature>
<name>A0A9D4AZQ8_9SAUR</name>
<dbReference type="AlphaFoldDB" id="A0A9D4AZQ8"/>
<dbReference type="Proteomes" id="UP000827986">
    <property type="component" value="Unassembled WGS sequence"/>
</dbReference>
<feature type="signal peptide" evidence="1">
    <location>
        <begin position="1"/>
        <end position="18"/>
    </location>
</feature>
<keyword evidence="3" id="KW-1185">Reference proteome</keyword>
<evidence type="ECO:0000256" key="1">
    <source>
        <dbReference type="SAM" id="SignalP"/>
    </source>
</evidence>
<proteinExistence type="predicted"/>
<sequence length="104" mass="11219">MSWLSPVLLDCSRVLVSADGLTVLPYGMYELCGAVLKVCFAQSGEDVRAVSALTNVTIPSQVPVPTCTETDGDICKGLIQPCLALCLVTDTINESRRREWDIVS</sequence>
<protein>
    <submittedName>
        <fullName evidence="2">Uncharacterized protein</fullName>
    </submittedName>
</protein>
<gene>
    <name evidence="2" type="ORF">KIL84_008832</name>
</gene>
<keyword evidence="1" id="KW-0732">Signal</keyword>
<accession>A0A9D4AZQ8</accession>
<evidence type="ECO:0000313" key="3">
    <source>
        <dbReference type="Proteomes" id="UP000827986"/>
    </source>
</evidence>
<dbReference type="EMBL" id="JAHDVG010000479">
    <property type="protein sequence ID" value="KAH1174841.1"/>
    <property type="molecule type" value="Genomic_DNA"/>
</dbReference>
<reference evidence="2" key="1">
    <citation type="submission" date="2021-09" db="EMBL/GenBank/DDBJ databases">
        <title>The genome of Mauremys mutica provides insights into the evolution of semi-aquatic lifestyle.</title>
        <authorList>
            <person name="Gong S."/>
            <person name="Gao Y."/>
        </authorList>
    </citation>
    <scope>NUCLEOTIDE SEQUENCE</scope>
    <source>
        <strain evidence="2">MM-2020</strain>
        <tissue evidence="2">Muscle</tissue>
    </source>
</reference>